<sequence>MFDEELYNKIYGSWLGRCAGCMLYKPVEGFTPKLIRIWLKIAGEDFLENYFPNIRLEDIPKDRKLLFEKS</sequence>
<proteinExistence type="predicted"/>
<dbReference type="EMBL" id="DRUB01000025">
    <property type="protein sequence ID" value="HHR95444.1"/>
    <property type="molecule type" value="Genomic_DNA"/>
</dbReference>
<reference evidence="1" key="1">
    <citation type="journal article" date="2020" name="mSystems">
        <title>Genome- and Community-Level Interaction Insights into Carbon Utilization and Element Cycling Functions of Hydrothermarchaeota in Hydrothermal Sediment.</title>
        <authorList>
            <person name="Zhou Z."/>
            <person name="Liu Y."/>
            <person name="Xu W."/>
            <person name="Pan J."/>
            <person name="Luo Z.H."/>
            <person name="Li M."/>
        </authorList>
    </citation>
    <scope>NUCLEOTIDE SEQUENCE [LARGE SCALE GENOMIC DNA]</scope>
    <source>
        <strain evidence="1">SpSt-1</strain>
    </source>
</reference>
<organism evidence="1">
    <name type="scientific">Ignisphaera aggregans</name>
    <dbReference type="NCBI Taxonomy" id="334771"/>
    <lineage>
        <taxon>Archaea</taxon>
        <taxon>Thermoproteota</taxon>
        <taxon>Thermoprotei</taxon>
        <taxon>Desulfurococcales</taxon>
        <taxon>Desulfurococcaceae</taxon>
        <taxon>Ignisphaera</taxon>
    </lineage>
</organism>
<protein>
    <submittedName>
        <fullName evidence="1">Uncharacterized protein</fullName>
    </submittedName>
</protein>
<dbReference type="AlphaFoldDB" id="A0A7C5UW86"/>
<gene>
    <name evidence="1" type="ORF">ENL47_01100</name>
</gene>
<comment type="caution">
    <text evidence="1">The sequence shown here is derived from an EMBL/GenBank/DDBJ whole genome shotgun (WGS) entry which is preliminary data.</text>
</comment>
<evidence type="ECO:0000313" key="1">
    <source>
        <dbReference type="EMBL" id="HHR95444.1"/>
    </source>
</evidence>
<accession>A0A7C5UW86</accession>
<name>A0A7C5UW86_9CREN</name>